<keyword evidence="7" id="KW-1185">Reference proteome</keyword>
<dbReference type="OMA" id="MTHINIV"/>
<evidence type="ECO:0000256" key="1">
    <source>
        <dbReference type="ARBA" id="ARBA00004141"/>
    </source>
</evidence>
<keyword evidence="4" id="KW-0812">Transmembrane</keyword>
<reference evidence="6 7" key="2">
    <citation type="submission" date="2018-11" db="EMBL/GenBank/DDBJ databases">
        <authorList>
            <consortium name="Pathogen Informatics"/>
        </authorList>
    </citation>
    <scope>NUCLEOTIDE SEQUENCE [LARGE SCALE GENOMIC DNA]</scope>
</reference>
<dbReference type="InterPro" id="IPR036412">
    <property type="entry name" value="HAD-like_sf"/>
</dbReference>
<dbReference type="InterPro" id="IPR032630">
    <property type="entry name" value="P_typ_ATPase_c"/>
</dbReference>
<dbReference type="PANTHER" id="PTHR24092">
    <property type="entry name" value="PROBABLE PHOSPHOLIPID-TRANSPORTING ATPASE"/>
    <property type="match status" value="1"/>
</dbReference>
<dbReference type="SUPFAM" id="SSF56784">
    <property type="entry name" value="HAD-like"/>
    <property type="match status" value="1"/>
</dbReference>
<feature type="domain" description="P-type ATPase C-terminal" evidence="5">
    <location>
        <begin position="246"/>
        <end position="285"/>
    </location>
</feature>
<keyword evidence="4" id="KW-1133">Transmembrane helix</keyword>
<dbReference type="Gene3D" id="3.40.1110.10">
    <property type="entry name" value="Calcium-transporting ATPase, cytoplasmic domain N"/>
    <property type="match status" value="1"/>
</dbReference>
<dbReference type="Pfam" id="PF16212">
    <property type="entry name" value="PhoLip_ATPase_C"/>
    <property type="match status" value="2"/>
</dbReference>
<evidence type="ECO:0000256" key="3">
    <source>
        <dbReference type="ARBA" id="ARBA00022842"/>
    </source>
</evidence>
<dbReference type="InterPro" id="IPR023214">
    <property type="entry name" value="HAD_sf"/>
</dbReference>
<dbReference type="GO" id="GO:0045332">
    <property type="term" value="P:phospholipid translocation"/>
    <property type="evidence" value="ECO:0007669"/>
    <property type="project" value="TreeGrafter"/>
</dbReference>
<evidence type="ECO:0000313" key="8">
    <source>
        <dbReference type="WBParaSite" id="NBR_0001911001-mRNA-1"/>
    </source>
</evidence>
<dbReference type="Gene3D" id="3.40.50.1000">
    <property type="entry name" value="HAD superfamily/HAD-like"/>
    <property type="match status" value="1"/>
</dbReference>
<comment type="subcellular location">
    <subcellularLocation>
        <location evidence="1">Membrane</location>
        <topology evidence="1">Multi-pass membrane protein</topology>
    </subcellularLocation>
</comment>
<dbReference type="STRING" id="27835.A0A0N4YPD9"/>
<feature type="domain" description="P-type ATPase C-terminal" evidence="5">
    <location>
        <begin position="319"/>
        <end position="475"/>
    </location>
</feature>
<keyword evidence="3" id="KW-0460">Magnesium</keyword>
<feature type="transmembrane region" description="Helical" evidence="4">
    <location>
        <begin position="352"/>
        <end position="374"/>
    </location>
</feature>
<reference evidence="8" key="1">
    <citation type="submission" date="2017-02" db="UniProtKB">
        <authorList>
            <consortium name="WormBaseParasite"/>
        </authorList>
    </citation>
    <scope>IDENTIFICATION</scope>
</reference>
<dbReference type="GO" id="GO:0140326">
    <property type="term" value="F:ATPase-coupled intramembrane lipid transporter activity"/>
    <property type="evidence" value="ECO:0007669"/>
    <property type="project" value="TreeGrafter"/>
</dbReference>
<keyword evidence="4" id="KW-0472">Membrane</keyword>
<dbReference type="SUPFAM" id="SSF81660">
    <property type="entry name" value="Metal cation-transporting ATPase, ATP-binding domain N"/>
    <property type="match status" value="1"/>
</dbReference>
<evidence type="ECO:0000313" key="6">
    <source>
        <dbReference type="EMBL" id="VDL82840.1"/>
    </source>
</evidence>
<sequence>MNRRQAYGREPLALLFPHTTGGQMCFQNTVRFGEGAMLYGFKLEDKSVTHTTISFPDASKKKLTSAEQNSSKCASLKERLNSYSSQGLRTLAFAMRLINKEEWNRFKESYDFYQSKESFPVMSISSNDRDLLLSQKADEIENELQLLGVIGIEDHLQEGVQETIVALREGGVQVWVLTGDKLETAENIARSCGLFDSHTSTKTIQKREDLSTVGNGRAKAVLCYRMTPSEKAEIVKLVKTHLKASMACDFAIPRFRFLRRLLLVHGHWCYDRLALTFLYFLYKNTEDWLRGFELKNVPVKECFINSYRNGKTADNCSDVQPIVVGVLDQDFSAQDLLLKPALYSDGRKGTKYTYQLFAVNTLDGVWQAAVVYYISHSVFDDEDCGLWLFGFYTATGMMLTNAAHLALEVRCWTAAVAVIFVVFIGIHFAYFLGYGLVAQPGWLLDPPVHVANDAVLTSDFWLTMTITTVIAVFPR</sequence>
<accession>A0A0N4YPD9</accession>
<dbReference type="PANTHER" id="PTHR24092:SF215">
    <property type="entry name" value="PHOSPHOLIPID-TRANSPORTING ATPASE"/>
    <property type="match status" value="1"/>
</dbReference>
<gene>
    <name evidence="6" type="ORF">NBR_LOCUS19111</name>
</gene>
<evidence type="ECO:0000256" key="4">
    <source>
        <dbReference type="SAM" id="Phobius"/>
    </source>
</evidence>
<proteinExistence type="predicted"/>
<feature type="transmembrane region" description="Helical" evidence="4">
    <location>
        <begin position="386"/>
        <end position="407"/>
    </location>
</feature>
<dbReference type="GO" id="GO:0000166">
    <property type="term" value="F:nucleotide binding"/>
    <property type="evidence" value="ECO:0007669"/>
    <property type="project" value="InterPro"/>
</dbReference>
<dbReference type="GO" id="GO:0005886">
    <property type="term" value="C:plasma membrane"/>
    <property type="evidence" value="ECO:0007669"/>
    <property type="project" value="TreeGrafter"/>
</dbReference>
<name>A0A0N4YPD9_NIPBR</name>
<dbReference type="WBParaSite" id="NBR_0001911001-mRNA-1">
    <property type="protein sequence ID" value="NBR_0001911001-mRNA-1"/>
    <property type="gene ID" value="NBR_0001911001"/>
</dbReference>
<feature type="transmembrane region" description="Helical" evidence="4">
    <location>
        <begin position="454"/>
        <end position="473"/>
    </location>
</feature>
<dbReference type="AlphaFoldDB" id="A0A0N4YPD9"/>
<protein>
    <submittedName>
        <fullName evidence="8">Phospholipid-transporting atpase (inferred by orthology to a S. mansoni protein)</fullName>
    </submittedName>
</protein>
<keyword evidence="2" id="KW-0479">Metal-binding</keyword>
<dbReference type="EMBL" id="UYSL01023909">
    <property type="protein sequence ID" value="VDL82840.1"/>
    <property type="molecule type" value="Genomic_DNA"/>
</dbReference>
<feature type="transmembrane region" description="Helical" evidence="4">
    <location>
        <begin position="414"/>
        <end position="434"/>
    </location>
</feature>
<evidence type="ECO:0000259" key="5">
    <source>
        <dbReference type="Pfam" id="PF16212"/>
    </source>
</evidence>
<dbReference type="Proteomes" id="UP000271162">
    <property type="component" value="Unassembled WGS sequence"/>
</dbReference>
<dbReference type="GO" id="GO:0046872">
    <property type="term" value="F:metal ion binding"/>
    <property type="evidence" value="ECO:0007669"/>
    <property type="project" value="UniProtKB-KW"/>
</dbReference>
<evidence type="ECO:0000313" key="7">
    <source>
        <dbReference type="Proteomes" id="UP000271162"/>
    </source>
</evidence>
<evidence type="ECO:0000256" key="2">
    <source>
        <dbReference type="ARBA" id="ARBA00022723"/>
    </source>
</evidence>
<dbReference type="InterPro" id="IPR023299">
    <property type="entry name" value="ATPase_P-typ_cyto_dom_N"/>
</dbReference>
<dbReference type="Pfam" id="PF00702">
    <property type="entry name" value="Hydrolase"/>
    <property type="match status" value="1"/>
</dbReference>
<organism evidence="8">
    <name type="scientific">Nippostrongylus brasiliensis</name>
    <name type="common">Rat hookworm</name>
    <dbReference type="NCBI Taxonomy" id="27835"/>
    <lineage>
        <taxon>Eukaryota</taxon>
        <taxon>Metazoa</taxon>
        <taxon>Ecdysozoa</taxon>
        <taxon>Nematoda</taxon>
        <taxon>Chromadorea</taxon>
        <taxon>Rhabditida</taxon>
        <taxon>Rhabditina</taxon>
        <taxon>Rhabditomorpha</taxon>
        <taxon>Strongyloidea</taxon>
        <taxon>Heligmosomidae</taxon>
        <taxon>Nippostrongylus</taxon>
    </lineage>
</organism>